<dbReference type="Pfam" id="PF24681">
    <property type="entry name" value="Kelch_KLHDC2_KLHL20_DRC7"/>
    <property type="match status" value="1"/>
</dbReference>
<dbReference type="AlphaFoldDB" id="A0A8H4AW03"/>
<comment type="caution">
    <text evidence="3">The sequence shown here is derived from an EMBL/GenBank/DDBJ whole genome shotgun (WGS) entry which is preliminary data.</text>
</comment>
<evidence type="ECO:0000313" key="3">
    <source>
        <dbReference type="EMBL" id="KAF0538411.1"/>
    </source>
</evidence>
<reference evidence="3 4" key="1">
    <citation type="journal article" date="2019" name="Environ. Microbiol.">
        <title>At the nexus of three kingdoms: the genome of the mycorrhizal fungus Gigaspora margarita provides insights into plant, endobacterial and fungal interactions.</title>
        <authorList>
            <person name="Venice F."/>
            <person name="Ghignone S."/>
            <person name="Salvioli di Fossalunga A."/>
            <person name="Amselem J."/>
            <person name="Novero M."/>
            <person name="Xianan X."/>
            <person name="Sedzielewska Toro K."/>
            <person name="Morin E."/>
            <person name="Lipzen A."/>
            <person name="Grigoriev I.V."/>
            <person name="Henrissat B."/>
            <person name="Martin F.M."/>
            <person name="Bonfante P."/>
        </authorList>
    </citation>
    <scope>NUCLEOTIDE SEQUENCE [LARGE SCALE GENOMIC DNA]</scope>
    <source>
        <strain evidence="3 4">BEG34</strain>
    </source>
</reference>
<dbReference type="PANTHER" id="PTHR46228">
    <property type="entry name" value="KELCH DOMAIN-CONTAINING PROTEIN"/>
    <property type="match status" value="1"/>
</dbReference>
<name>A0A8H4AW03_GIGMA</name>
<dbReference type="SUPFAM" id="SSF117281">
    <property type="entry name" value="Kelch motif"/>
    <property type="match status" value="1"/>
</dbReference>
<evidence type="ECO:0000256" key="1">
    <source>
        <dbReference type="ARBA" id="ARBA00022441"/>
    </source>
</evidence>
<evidence type="ECO:0000256" key="2">
    <source>
        <dbReference type="ARBA" id="ARBA00022737"/>
    </source>
</evidence>
<proteinExistence type="predicted"/>
<evidence type="ECO:0000313" key="4">
    <source>
        <dbReference type="Proteomes" id="UP000439903"/>
    </source>
</evidence>
<dbReference type="InterPro" id="IPR015915">
    <property type="entry name" value="Kelch-typ_b-propeller"/>
</dbReference>
<protein>
    <submittedName>
        <fullName evidence="3">Galactose oxidase</fullName>
    </submittedName>
</protein>
<dbReference type="Proteomes" id="UP000439903">
    <property type="component" value="Unassembled WGS sequence"/>
</dbReference>
<gene>
    <name evidence="3" type="ORF">F8M41_007817</name>
</gene>
<keyword evidence="4" id="KW-1185">Reference proteome</keyword>
<dbReference type="OrthoDB" id="432528at2759"/>
<organism evidence="3 4">
    <name type="scientific">Gigaspora margarita</name>
    <dbReference type="NCBI Taxonomy" id="4874"/>
    <lineage>
        <taxon>Eukaryota</taxon>
        <taxon>Fungi</taxon>
        <taxon>Fungi incertae sedis</taxon>
        <taxon>Mucoromycota</taxon>
        <taxon>Glomeromycotina</taxon>
        <taxon>Glomeromycetes</taxon>
        <taxon>Diversisporales</taxon>
        <taxon>Gigasporaceae</taxon>
        <taxon>Gigaspora</taxon>
    </lineage>
</organism>
<dbReference type="PANTHER" id="PTHR46228:SF2">
    <property type="entry name" value="KELCH REPEAT PROTEIN (AFU_ORTHOLOGUE AFUA_4G14350)"/>
    <property type="match status" value="1"/>
</dbReference>
<sequence>MTQNIILLKYHKKPRYAQTSSFVNNKLYFFGGFIGDNVKNEVWYLDLSSSFNVSVPPWHKGQESPLAVNLASSCVSPIDNSSVFLIGGNMSLAYNASIPFYPSEVYIFDSKLSYWRPTNIIGYNNSFTARYSMQAIIDNDGKIFMFGGGDSNVTNVKITKIAW</sequence>
<accession>A0A8H4AW03</accession>
<dbReference type="Gene3D" id="2.120.10.80">
    <property type="entry name" value="Kelch-type beta propeller"/>
    <property type="match status" value="1"/>
</dbReference>
<dbReference type="EMBL" id="WTPW01000181">
    <property type="protein sequence ID" value="KAF0538411.1"/>
    <property type="molecule type" value="Genomic_DNA"/>
</dbReference>
<keyword evidence="1" id="KW-0880">Kelch repeat</keyword>
<keyword evidence="2" id="KW-0677">Repeat</keyword>